<reference evidence="10 11" key="1">
    <citation type="journal article" date="2016" name="Nat. Commun.">
        <title>Thousands of microbial genomes shed light on interconnected biogeochemical processes in an aquifer system.</title>
        <authorList>
            <person name="Anantharaman K."/>
            <person name="Brown C.T."/>
            <person name="Hug L.A."/>
            <person name="Sharon I."/>
            <person name="Castelle C.J."/>
            <person name="Probst A.J."/>
            <person name="Thomas B.C."/>
            <person name="Singh A."/>
            <person name="Wilkins M.J."/>
            <person name="Karaoz U."/>
            <person name="Brodie E.L."/>
            <person name="Williams K.H."/>
            <person name="Hubbard S.S."/>
            <person name="Banfield J.F."/>
        </authorList>
    </citation>
    <scope>NUCLEOTIDE SEQUENCE [LARGE SCALE GENOMIC DNA]</scope>
</reference>
<feature type="transmembrane region" description="Helical" evidence="8">
    <location>
        <begin position="173"/>
        <end position="202"/>
    </location>
</feature>
<keyword evidence="2" id="KW-1003">Cell membrane</keyword>
<dbReference type="PANTHER" id="PTHR33908">
    <property type="entry name" value="MANNOSYLTRANSFERASE YKCB-RELATED"/>
    <property type="match status" value="1"/>
</dbReference>
<feature type="transmembrane region" description="Helical" evidence="8">
    <location>
        <begin position="371"/>
        <end position="390"/>
    </location>
</feature>
<feature type="transmembrane region" description="Helical" evidence="8">
    <location>
        <begin position="7"/>
        <end position="27"/>
    </location>
</feature>
<evidence type="ECO:0000256" key="7">
    <source>
        <dbReference type="ARBA" id="ARBA00023136"/>
    </source>
</evidence>
<comment type="subcellular location">
    <subcellularLocation>
        <location evidence="1">Cell membrane</location>
        <topology evidence="1">Multi-pass membrane protein</topology>
    </subcellularLocation>
</comment>
<feature type="transmembrane region" description="Helical" evidence="8">
    <location>
        <begin position="139"/>
        <end position="161"/>
    </location>
</feature>
<feature type="transmembrane region" description="Helical" evidence="8">
    <location>
        <begin position="326"/>
        <end position="351"/>
    </location>
</feature>
<gene>
    <name evidence="10" type="ORF">A3B92_00735</name>
</gene>
<dbReference type="STRING" id="1798404.A3B92_00735"/>
<keyword evidence="3" id="KW-0328">Glycosyltransferase</keyword>
<name>A0A1G1ZKC6_9BACT</name>
<dbReference type="GO" id="GO:0016763">
    <property type="term" value="F:pentosyltransferase activity"/>
    <property type="evidence" value="ECO:0007669"/>
    <property type="project" value="TreeGrafter"/>
</dbReference>
<feature type="domain" description="Glycosyltransferase RgtA/B/C/D-like" evidence="9">
    <location>
        <begin position="70"/>
        <end position="224"/>
    </location>
</feature>
<dbReference type="AlphaFoldDB" id="A0A1G1ZKC6"/>
<evidence type="ECO:0000256" key="6">
    <source>
        <dbReference type="ARBA" id="ARBA00022989"/>
    </source>
</evidence>
<keyword evidence="7 8" id="KW-0472">Membrane</keyword>
<feature type="transmembrane region" description="Helical" evidence="8">
    <location>
        <begin position="208"/>
        <end position="227"/>
    </location>
</feature>
<evidence type="ECO:0000313" key="11">
    <source>
        <dbReference type="Proteomes" id="UP000177960"/>
    </source>
</evidence>
<evidence type="ECO:0000256" key="2">
    <source>
        <dbReference type="ARBA" id="ARBA00022475"/>
    </source>
</evidence>
<dbReference type="EMBL" id="MHJG01000005">
    <property type="protein sequence ID" value="OGY64297.1"/>
    <property type="molecule type" value="Genomic_DNA"/>
</dbReference>
<accession>A0A1G1ZKC6</accession>
<dbReference type="GO" id="GO:0009103">
    <property type="term" value="P:lipopolysaccharide biosynthetic process"/>
    <property type="evidence" value="ECO:0007669"/>
    <property type="project" value="UniProtKB-ARBA"/>
</dbReference>
<keyword evidence="4" id="KW-0808">Transferase</keyword>
<feature type="transmembrane region" description="Helical" evidence="8">
    <location>
        <begin position="397"/>
        <end position="414"/>
    </location>
</feature>
<feature type="transmembrane region" description="Helical" evidence="8">
    <location>
        <begin position="90"/>
        <end position="109"/>
    </location>
</feature>
<evidence type="ECO:0000313" key="10">
    <source>
        <dbReference type="EMBL" id="OGY64297.1"/>
    </source>
</evidence>
<evidence type="ECO:0000256" key="3">
    <source>
        <dbReference type="ARBA" id="ARBA00022676"/>
    </source>
</evidence>
<dbReference type="GO" id="GO:0005886">
    <property type="term" value="C:plasma membrane"/>
    <property type="evidence" value="ECO:0007669"/>
    <property type="project" value="UniProtKB-SubCell"/>
</dbReference>
<proteinExistence type="predicted"/>
<keyword evidence="5 8" id="KW-0812">Transmembrane</keyword>
<comment type="caution">
    <text evidence="10">The sequence shown here is derived from an EMBL/GenBank/DDBJ whole genome shotgun (WGS) entry which is preliminary data.</text>
</comment>
<dbReference type="InterPro" id="IPR050297">
    <property type="entry name" value="LipidA_mod_glycosyltrf_83"/>
</dbReference>
<dbReference type="Proteomes" id="UP000177960">
    <property type="component" value="Unassembled WGS sequence"/>
</dbReference>
<dbReference type="PANTHER" id="PTHR33908:SF11">
    <property type="entry name" value="MEMBRANE PROTEIN"/>
    <property type="match status" value="1"/>
</dbReference>
<feature type="transmembrane region" description="Helical" evidence="8">
    <location>
        <begin position="116"/>
        <end position="133"/>
    </location>
</feature>
<dbReference type="InterPro" id="IPR038731">
    <property type="entry name" value="RgtA/B/C-like"/>
</dbReference>
<evidence type="ECO:0000259" key="9">
    <source>
        <dbReference type="Pfam" id="PF13231"/>
    </source>
</evidence>
<evidence type="ECO:0000256" key="4">
    <source>
        <dbReference type="ARBA" id="ARBA00022679"/>
    </source>
</evidence>
<protein>
    <recommendedName>
        <fullName evidence="9">Glycosyltransferase RgtA/B/C/D-like domain-containing protein</fullName>
    </recommendedName>
</protein>
<evidence type="ECO:0000256" key="8">
    <source>
        <dbReference type="SAM" id="Phobius"/>
    </source>
</evidence>
<evidence type="ECO:0000256" key="5">
    <source>
        <dbReference type="ARBA" id="ARBA00022692"/>
    </source>
</evidence>
<organism evidence="10 11">
    <name type="scientific">Candidatus Harrisonbacteria bacterium RIFCSPHIGHO2_02_FULL_42_16</name>
    <dbReference type="NCBI Taxonomy" id="1798404"/>
    <lineage>
        <taxon>Bacteria</taxon>
        <taxon>Candidatus Harrisoniibacteriota</taxon>
    </lineage>
</organism>
<evidence type="ECO:0000256" key="1">
    <source>
        <dbReference type="ARBA" id="ARBA00004651"/>
    </source>
</evidence>
<keyword evidence="6 8" id="KW-1133">Transmembrane helix</keyword>
<sequence length="454" mass="52225">MNYKKEDLILVIVLLGALFVSLSYSFYFRIPPAVDARAYNNIAWNIVTGNGYREDVNVPIDEDNAIMRVGPGYEFFLAAIYYLFGHHYEAVWVIQALLNVLSAGLIFLVTKEIFKVHWNYLIGVTAAILIGFSPDLITMQGMLMTETLGVFLIVLTAYLFFRYFNQTEKSGWKIFSIGVTLALASTVRTPALFLIFPIIWVLWKNKNWKHLLFVFLGLVLIFTPWIARNYYVYRTFVPTNLAYGIDLGSGNHFGASGELEPYPVNDLYLEQYGLVEGSRRLTGEALRFIVFNPLEFLKITLYRTSIYFSFARPTGFWFHLHGWSKAITLVFSAIYSVILFVFGFWGIWSLFAGSREARQISYMNGREKTLAKIFLAMLIMMPLAVVGIIVETRYRMLVYPFLAVFAGYGLSVFWQKKLEWQPALIITFLLGANTFFDVSRNLGRIFERIQDLTK</sequence>
<dbReference type="Pfam" id="PF13231">
    <property type="entry name" value="PMT_2"/>
    <property type="match status" value="1"/>
</dbReference>